<dbReference type="InterPro" id="IPR011009">
    <property type="entry name" value="Kinase-like_dom_sf"/>
</dbReference>
<keyword evidence="2" id="KW-0418">Kinase</keyword>
<dbReference type="SUPFAM" id="SSF56112">
    <property type="entry name" value="Protein kinase-like (PK-like)"/>
    <property type="match status" value="1"/>
</dbReference>
<organism evidence="2 3">
    <name type="scientific">Obba rivulosa</name>
    <dbReference type="NCBI Taxonomy" id="1052685"/>
    <lineage>
        <taxon>Eukaryota</taxon>
        <taxon>Fungi</taxon>
        <taxon>Dikarya</taxon>
        <taxon>Basidiomycota</taxon>
        <taxon>Agaricomycotina</taxon>
        <taxon>Agaricomycetes</taxon>
        <taxon>Polyporales</taxon>
        <taxon>Gelatoporiaceae</taxon>
        <taxon>Obba</taxon>
    </lineage>
</organism>
<dbReference type="OrthoDB" id="2800760at2759"/>
<dbReference type="InterPro" id="IPR001245">
    <property type="entry name" value="Ser-Thr/Tyr_kinase_cat_dom"/>
</dbReference>
<dbReference type="PROSITE" id="PS50011">
    <property type="entry name" value="PROTEIN_KINASE_DOM"/>
    <property type="match status" value="1"/>
</dbReference>
<dbReference type="GO" id="GO:0005524">
    <property type="term" value="F:ATP binding"/>
    <property type="evidence" value="ECO:0007669"/>
    <property type="project" value="InterPro"/>
</dbReference>
<dbReference type="PANTHER" id="PTHR44329">
    <property type="entry name" value="SERINE/THREONINE-PROTEIN KINASE TNNI3K-RELATED"/>
    <property type="match status" value="1"/>
</dbReference>
<dbReference type="Gene3D" id="1.10.510.10">
    <property type="entry name" value="Transferase(Phosphotransferase) domain 1"/>
    <property type="match status" value="1"/>
</dbReference>
<dbReference type="InterPro" id="IPR051681">
    <property type="entry name" value="Ser/Thr_Kinases-Pseudokinases"/>
</dbReference>
<gene>
    <name evidence="2" type="ORF">OBBRIDRAFT_737283</name>
</gene>
<dbReference type="InterPro" id="IPR008271">
    <property type="entry name" value="Ser/Thr_kinase_AS"/>
</dbReference>
<sequence length="367" mass="40923">MANATGPEAAFLVELLDKVSAHSVHEYFGILTISETLDSAESQGPFRRLCFRVLKTLCIKNQIFPQSFFLPSAALQRSRQWPQAAGGFANVYMGTYEGRQVAIKVVRAAEIPEMNTAHAQILKDICKEAIVWKYLRHPNVTPFYGIDTTMFPVSFVCQWMPHDTVNAYLCERPAANRIKLLSDVAEGVNYLHSMDCLHGDLKGSNILISSKHEACLSDFGLATLRRGDSSANVAATSMTSGTFRWTAPELLDPEKFGFERAIPTPESDIYSFSMVMLEIFTGKFPFHNLSTDASVIVRVLQGVRPLRPLQATPLGLSDKLWSLMEQCWDADRQKRPPATVVLQLLRDTAQNPLAEPETWPLDLKSGL</sequence>
<dbReference type="SMART" id="SM00220">
    <property type="entry name" value="S_TKc"/>
    <property type="match status" value="1"/>
</dbReference>
<evidence type="ECO:0000259" key="1">
    <source>
        <dbReference type="PROSITE" id="PS50011"/>
    </source>
</evidence>
<dbReference type="InterPro" id="IPR000719">
    <property type="entry name" value="Prot_kinase_dom"/>
</dbReference>
<feature type="domain" description="Protein kinase" evidence="1">
    <location>
        <begin position="77"/>
        <end position="354"/>
    </location>
</feature>
<dbReference type="Pfam" id="PF07714">
    <property type="entry name" value="PK_Tyr_Ser-Thr"/>
    <property type="match status" value="1"/>
</dbReference>
<accession>A0A8E2ALH9</accession>
<dbReference type="Proteomes" id="UP000250043">
    <property type="component" value="Unassembled WGS sequence"/>
</dbReference>
<dbReference type="AlphaFoldDB" id="A0A8E2ALH9"/>
<evidence type="ECO:0000313" key="2">
    <source>
        <dbReference type="EMBL" id="OCH86823.1"/>
    </source>
</evidence>
<protein>
    <submittedName>
        <fullName evidence="2">Kinase-like protein</fullName>
    </submittedName>
</protein>
<evidence type="ECO:0000313" key="3">
    <source>
        <dbReference type="Proteomes" id="UP000250043"/>
    </source>
</evidence>
<name>A0A8E2ALH9_9APHY</name>
<dbReference type="GO" id="GO:0004674">
    <property type="term" value="F:protein serine/threonine kinase activity"/>
    <property type="evidence" value="ECO:0007669"/>
    <property type="project" value="TreeGrafter"/>
</dbReference>
<keyword evidence="2" id="KW-0808">Transferase</keyword>
<dbReference type="PANTHER" id="PTHR44329:SF214">
    <property type="entry name" value="PROTEIN KINASE DOMAIN-CONTAINING PROTEIN"/>
    <property type="match status" value="1"/>
</dbReference>
<proteinExistence type="predicted"/>
<keyword evidence="3" id="KW-1185">Reference proteome</keyword>
<reference evidence="2 3" key="1">
    <citation type="submission" date="2016-07" db="EMBL/GenBank/DDBJ databases">
        <title>Draft genome of the white-rot fungus Obba rivulosa 3A-2.</title>
        <authorList>
            <consortium name="DOE Joint Genome Institute"/>
            <person name="Miettinen O."/>
            <person name="Riley R."/>
            <person name="Acob R."/>
            <person name="Barry K."/>
            <person name="Cullen D."/>
            <person name="De Vries R."/>
            <person name="Hainaut M."/>
            <person name="Hatakka A."/>
            <person name="Henrissat B."/>
            <person name="Hilden K."/>
            <person name="Kuo R."/>
            <person name="Labutti K."/>
            <person name="Lipzen A."/>
            <person name="Makela M.R."/>
            <person name="Sandor L."/>
            <person name="Spatafora J.W."/>
            <person name="Grigoriev I.V."/>
            <person name="Hibbett D.S."/>
        </authorList>
    </citation>
    <scope>NUCLEOTIDE SEQUENCE [LARGE SCALE GENOMIC DNA]</scope>
    <source>
        <strain evidence="2 3">3A-2</strain>
    </source>
</reference>
<dbReference type="PROSITE" id="PS00108">
    <property type="entry name" value="PROTEIN_KINASE_ST"/>
    <property type="match status" value="1"/>
</dbReference>
<dbReference type="EMBL" id="KV722510">
    <property type="protein sequence ID" value="OCH86823.1"/>
    <property type="molecule type" value="Genomic_DNA"/>
</dbReference>